<dbReference type="HOGENOM" id="CLU_3010575_0_0_10"/>
<evidence type="ECO:0000313" key="2">
    <source>
        <dbReference type="Proteomes" id="UP000003460"/>
    </source>
</evidence>
<organism evidence="1 2">
    <name type="scientific">Alloprevotella tannerae ATCC 51259</name>
    <dbReference type="NCBI Taxonomy" id="626522"/>
    <lineage>
        <taxon>Bacteria</taxon>
        <taxon>Pseudomonadati</taxon>
        <taxon>Bacteroidota</taxon>
        <taxon>Bacteroidia</taxon>
        <taxon>Bacteroidales</taxon>
        <taxon>Prevotellaceae</taxon>
        <taxon>Alloprevotella</taxon>
    </lineage>
</organism>
<dbReference type="EMBL" id="ACIJ02000018">
    <property type="protein sequence ID" value="EEX72044.1"/>
    <property type="molecule type" value="Genomic_DNA"/>
</dbReference>
<evidence type="ECO:0000313" key="1">
    <source>
        <dbReference type="EMBL" id="EEX72044.1"/>
    </source>
</evidence>
<keyword evidence="2" id="KW-1185">Reference proteome</keyword>
<gene>
    <name evidence="1" type="ORF">GCWU000325_01587</name>
</gene>
<reference evidence="1" key="1">
    <citation type="submission" date="2009-09" db="EMBL/GenBank/DDBJ databases">
        <authorList>
            <person name="Weinstock G."/>
            <person name="Sodergren E."/>
            <person name="Clifton S."/>
            <person name="Fulton L."/>
            <person name="Fulton B."/>
            <person name="Courtney L."/>
            <person name="Fronick C."/>
            <person name="Harrison M."/>
            <person name="Strong C."/>
            <person name="Farmer C."/>
            <person name="Delahaunty K."/>
            <person name="Markovic C."/>
            <person name="Hall O."/>
            <person name="Minx P."/>
            <person name="Tomlinson C."/>
            <person name="Mitreva M."/>
            <person name="Nelson J."/>
            <person name="Hou S."/>
            <person name="Wollam A."/>
            <person name="Pepin K.H."/>
            <person name="Johnson M."/>
            <person name="Bhonagiri V."/>
            <person name="Nash W.E."/>
            <person name="Warren W."/>
            <person name="Chinwalla A."/>
            <person name="Mardis E.R."/>
            <person name="Wilson R.K."/>
        </authorList>
    </citation>
    <scope>NUCLEOTIDE SEQUENCE [LARGE SCALE GENOMIC DNA]</scope>
    <source>
        <strain evidence="1">ATCC 51259</strain>
    </source>
</reference>
<comment type="caution">
    <text evidence="1">The sequence shown here is derived from an EMBL/GenBank/DDBJ whole genome shotgun (WGS) entry which is preliminary data.</text>
</comment>
<protein>
    <submittedName>
        <fullName evidence="1">Uncharacterized protein</fullName>
    </submittedName>
</protein>
<dbReference type="AlphaFoldDB" id="C9LH86"/>
<accession>C9LH86</accession>
<name>C9LH86_9BACT</name>
<proteinExistence type="predicted"/>
<dbReference type="Proteomes" id="UP000003460">
    <property type="component" value="Unassembled WGS sequence"/>
</dbReference>
<sequence length="56" mass="6590">MKNTLICAKKAVNISTHNVITKGFRRLSAIFRLQNRYIKKGKRPREEEFRPCSVKI</sequence>